<organism evidence="1 2">
    <name type="scientific">Thelephora ganbajun</name>
    <name type="common">Ganba fungus</name>
    <dbReference type="NCBI Taxonomy" id="370292"/>
    <lineage>
        <taxon>Eukaryota</taxon>
        <taxon>Fungi</taxon>
        <taxon>Dikarya</taxon>
        <taxon>Basidiomycota</taxon>
        <taxon>Agaricomycotina</taxon>
        <taxon>Agaricomycetes</taxon>
        <taxon>Thelephorales</taxon>
        <taxon>Thelephoraceae</taxon>
        <taxon>Thelephora</taxon>
    </lineage>
</organism>
<name>A0ACB6ZET4_THEGA</name>
<gene>
    <name evidence="1" type="ORF">BDM02DRAFT_3187748</name>
</gene>
<reference evidence="1" key="2">
    <citation type="journal article" date="2020" name="Nat. Commun.">
        <title>Large-scale genome sequencing of mycorrhizal fungi provides insights into the early evolution of symbiotic traits.</title>
        <authorList>
            <person name="Miyauchi S."/>
            <person name="Kiss E."/>
            <person name="Kuo A."/>
            <person name="Drula E."/>
            <person name="Kohler A."/>
            <person name="Sanchez-Garcia M."/>
            <person name="Morin E."/>
            <person name="Andreopoulos B."/>
            <person name="Barry K.W."/>
            <person name="Bonito G."/>
            <person name="Buee M."/>
            <person name="Carver A."/>
            <person name="Chen C."/>
            <person name="Cichocki N."/>
            <person name="Clum A."/>
            <person name="Culley D."/>
            <person name="Crous P.W."/>
            <person name="Fauchery L."/>
            <person name="Girlanda M."/>
            <person name="Hayes R.D."/>
            <person name="Keri Z."/>
            <person name="LaButti K."/>
            <person name="Lipzen A."/>
            <person name="Lombard V."/>
            <person name="Magnuson J."/>
            <person name="Maillard F."/>
            <person name="Murat C."/>
            <person name="Nolan M."/>
            <person name="Ohm R.A."/>
            <person name="Pangilinan J."/>
            <person name="Pereira M.F."/>
            <person name="Perotto S."/>
            <person name="Peter M."/>
            <person name="Pfister S."/>
            <person name="Riley R."/>
            <person name="Sitrit Y."/>
            <person name="Stielow J.B."/>
            <person name="Szollosi G."/>
            <person name="Zifcakova L."/>
            <person name="Stursova M."/>
            <person name="Spatafora J.W."/>
            <person name="Tedersoo L."/>
            <person name="Vaario L.M."/>
            <person name="Yamada A."/>
            <person name="Yan M."/>
            <person name="Wang P."/>
            <person name="Xu J."/>
            <person name="Bruns T."/>
            <person name="Baldrian P."/>
            <person name="Vilgalys R."/>
            <person name="Dunand C."/>
            <person name="Henrissat B."/>
            <person name="Grigoriev I.V."/>
            <person name="Hibbett D."/>
            <person name="Nagy L.G."/>
            <person name="Martin F.M."/>
        </authorList>
    </citation>
    <scope>NUCLEOTIDE SEQUENCE</scope>
    <source>
        <strain evidence="1">P2</strain>
    </source>
</reference>
<proteinExistence type="predicted"/>
<comment type="caution">
    <text evidence="1">The sequence shown here is derived from an EMBL/GenBank/DDBJ whole genome shotgun (WGS) entry which is preliminary data.</text>
</comment>
<keyword evidence="2" id="KW-1185">Reference proteome</keyword>
<dbReference type="EMBL" id="MU118028">
    <property type="protein sequence ID" value="KAF9647671.1"/>
    <property type="molecule type" value="Genomic_DNA"/>
</dbReference>
<dbReference type="Proteomes" id="UP000886501">
    <property type="component" value="Unassembled WGS sequence"/>
</dbReference>
<reference evidence="1" key="1">
    <citation type="submission" date="2019-10" db="EMBL/GenBank/DDBJ databases">
        <authorList>
            <consortium name="DOE Joint Genome Institute"/>
            <person name="Kuo A."/>
            <person name="Miyauchi S."/>
            <person name="Kiss E."/>
            <person name="Drula E."/>
            <person name="Kohler A."/>
            <person name="Sanchez-Garcia M."/>
            <person name="Andreopoulos B."/>
            <person name="Barry K.W."/>
            <person name="Bonito G."/>
            <person name="Buee M."/>
            <person name="Carver A."/>
            <person name="Chen C."/>
            <person name="Cichocki N."/>
            <person name="Clum A."/>
            <person name="Culley D."/>
            <person name="Crous P.W."/>
            <person name="Fauchery L."/>
            <person name="Girlanda M."/>
            <person name="Hayes R."/>
            <person name="Keri Z."/>
            <person name="Labutti K."/>
            <person name="Lipzen A."/>
            <person name="Lombard V."/>
            <person name="Magnuson J."/>
            <person name="Maillard F."/>
            <person name="Morin E."/>
            <person name="Murat C."/>
            <person name="Nolan M."/>
            <person name="Ohm R."/>
            <person name="Pangilinan J."/>
            <person name="Pereira M."/>
            <person name="Perotto S."/>
            <person name="Peter M."/>
            <person name="Riley R."/>
            <person name="Sitrit Y."/>
            <person name="Stielow B."/>
            <person name="Szollosi G."/>
            <person name="Zifcakova L."/>
            <person name="Stursova M."/>
            <person name="Spatafora J.W."/>
            <person name="Tedersoo L."/>
            <person name="Vaario L.-M."/>
            <person name="Yamada A."/>
            <person name="Yan M."/>
            <person name="Wang P."/>
            <person name="Xu J."/>
            <person name="Bruns T."/>
            <person name="Baldrian P."/>
            <person name="Vilgalys R."/>
            <person name="Henrissat B."/>
            <person name="Grigoriev I.V."/>
            <person name="Hibbett D."/>
            <person name="Nagy L.G."/>
            <person name="Martin F.M."/>
        </authorList>
    </citation>
    <scope>NUCLEOTIDE SEQUENCE</scope>
    <source>
        <strain evidence="1">P2</strain>
    </source>
</reference>
<accession>A0ACB6ZET4</accession>
<evidence type="ECO:0000313" key="1">
    <source>
        <dbReference type="EMBL" id="KAF9647671.1"/>
    </source>
</evidence>
<evidence type="ECO:0000313" key="2">
    <source>
        <dbReference type="Proteomes" id="UP000886501"/>
    </source>
</evidence>
<sequence length="347" mass="39213">MDILEKYYPDDDHVFIDDNATTHPKWARDVVSERRMPVNTSKEINRLVPTPSLDESGRQFFATPDGRGLVAIGWAEGVWIGFRHDSRSMRQVLYPRTVSQCAMLEDFGISLVLADKPLFAYRIETLVPSSPRAANASQAPQKLNGNKDVVWVIPDFPGSISPDRGSLPARQRIPSPRTGYWKDKREDAQPPAGSRFGLQSQRSSFLSSDSHELFLKVRVVILCGEGFEITDLSDFKSVTIPQKEDPRLEKLAKTCESCRPMAMFRPNKGTVEWEDTEEWVAWHPPYTLLFDSRFIETRHVETGRLVQITSGNYTRWIWNGRGTNHSQAASEGSRDEIVPQEPGAHGG</sequence>
<protein>
    <submittedName>
        <fullName evidence="1">Uncharacterized protein</fullName>
    </submittedName>
</protein>